<dbReference type="PANTHER" id="PTHR43731">
    <property type="entry name" value="RHOMBOID PROTEASE"/>
    <property type="match status" value="1"/>
</dbReference>
<comment type="subcellular location">
    <subcellularLocation>
        <location evidence="1">Membrane</location>
        <topology evidence="1">Multi-pass membrane protein</topology>
    </subcellularLocation>
</comment>
<evidence type="ECO:0000313" key="9">
    <source>
        <dbReference type="EMBL" id="OQP62189.1"/>
    </source>
</evidence>
<comment type="caution">
    <text evidence="9">The sequence shown here is derived from an EMBL/GenBank/DDBJ whole genome shotgun (WGS) entry which is preliminary data.</text>
</comment>
<feature type="domain" description="Peptidase S54 rhomboid" evidence="8">
    <location>
        <begin position="39"/>
        <end position="189"/>
    </location>
</feature>
<keyword evidence="4" id="KW-0378">Hydrolase</keyword>
<name>A0A1V9FUZ6_9BACT</name>
<evidence type="ECO:0000256" key="6">
    <source>
        <dbReference type="ARBA" id="ARBA00023136"/>
    </source>
</evidence>
<sequence length="215" mass="24302">MTITLIIIIITVITSIAAFSNDKVFNDFIFYPPAVTHNKQWYRFFTCGLIHADIGHLFFNMYAFYMFGDSVEASFIQLFEQKGKLLYLLLYITSLAACLLPTYSKHKNDENYRSLGASGAVSAVIFAYIMLNPLQKIGIIFIPGIGLPSFIFGLLYIVISSWLDKRGGGNINHSAHIFGGLYGIAFLIFAGYVFSDYHVLAEFLERVRGFSSRYF</sequence>
<dbReference type="SUPFAM" id="SSF144091">
    <property type="entry name" value="Rhomboid-like"/>
    <property type="match status" value="1"/>
</dbReference>
<evidence type="ECO:0000256" key="1">
    <source>
        <dbReference type="ARBA" id="ARBA00004141"/>
    </source>
</evidence>
<feature type="transmembrane region" description="Helical" evidence="7">
    <location>
        <begin position="138"/>
        <end position="163"/>
    </location>
</feature>
<keyword evidence="10" id="KW-1185">Reference proteome</keyword>
<dbReference type="GO" id="GO:0004252">
    <property type="term" value="F:serine-type endopeptidase activity"/>
    <property type="evidence" value="ECO:0007669"/>
    <property type="project" value="InterPro"/>
</dbReference>
<dbReference type="InterPro" id="IPR050925">
    <property type="entry name" value="Rhomboid_protease_S54"/>
</dbReference>
<dbReference type="Pfam" id="PF01694">
    <property type="entry name" value="Rhomboid"/>
    <property type="match status" value="1"/>
</dbReference>
<keyword evidence="9" id="KW-0645">Protease</keyword>
<feature type="transmembrane region" description="Helical" evidence="7">
    <location>
        <begin position="42"/>
        <end position="65"/>
    </location>
</feature>
<dbReference type="Gene3D" id="1.20.1540.10">
    <property type="entry name" value="Rhomboid-like"/>
    <property type="match status" value="1"/>
</dbReference>
<evidence type="ECO:0000313" key="10">
    <source>
        <dbReference type="Proteomes" id="UP000192276"/>
    </source>
</evidence>
<dbReference type="AlphaFoldDB" id="A0A1V9FUZ6"/>
<dbReference type="GO" id="GO:0006508">
    <property type="term" value="P:proteolysis"/>
    <property type="evidence" value="ECO:0007669"/>
    <property type="project" value="UniProtKB-KW"/>
</dbReference>
<dbReference type="RefSeq" id="WP_081163978.1">
    <property type="nucleotide sequence ID" value="NZ_LWBP01000123.1"/>
</dbReference>
<dbReference type="InterPro" id="IPR035952">
    <property type="entry name" value="Rhomboid-like_sf"/>
</dbReference>
<dbReference type="EMBL" id="LWBP01000123">
    <property type="protein sequence ID" value="OQP62189.1"/>
    <property type="molecule type" value="Genomic_DNA"/>
</dbReference>
<accession>A0A1V9FUZ6</accession>
<keyword evidence="5 7" id="KW-1133">Transmembrane helix</keyword>
<comment type="similarity">
    <text evidence="2">Belongs to the peptidase S54 family.</text>
</comment>
<evidence type="ECO:0000256" key="3">
    <source>
        <dbReference type="ARBA" id="ARBA00022692"/>
    </source>
</evidence>
<organism evidence="9 10">
    <name type="scientific">Niastella populi</name>
    <dbReference type="NCBI Taxonomy" id="550983"/>
    <lineage>
        <taxon>Bacteria</taxon>
        <taxon>Pseudomonadati</taxon>
        <taxon>Bacteroidota</taxon>
        <taxon>Chitinophagia</taxon>
        <taxon>Chitinophagales</taxon>
        <taxon>Chitinophagaceae</taxon>
        <taxon>Niastella</taxon>
    </lineage>
</organism>
<evidence type="ECO:0000256" key="7">
    <source>
        <dbReference type="SAM" id="Phobius"/>
    </source>
</evidence>
<dbReference type="OrthoDB" id="9807874at2"/>
<dbReference type="GO" id="GO:0016020">
    <property type="term" value="C:membrane"/>
    <property type="evidence" value="ECO:0007669"/>
    <property type="project" value="UniProtKB-SubCell"/>
</dbReference>
<dbReference type="STRING" id="550983.A4R26_18095"/>
<keyword evidence="6 7" id="KW-0472">Membrane</keyword>
<protein>
    <submittedName>
        <fullName evidence="9">Rhomboid family intramembrane serine protease</fullName>
    </submittedName>
</protein>
<feature type="transmembrane region" description="Helical" evidence="7">
    <location>
        <begin position="115"/>
        <end position="131"/>
    </location>
</feature>
<evidence type="ECO:0000259" key="8">
    <source>
        <dbReference type="Pfam" id="PF01694"/>
    </source>
</evidence>
<evidence type="ECO:0000256" key="4">
    <source>
        <dbReference type="ARBA" id="ARBA00022801"/>
    </source>
</evidence>
<feature type="transmembrane region" description="Helical" evidence="7">
    <location>
        <begin position="85"/>
        <end position="103"/>
    </location>
</feature>
<dbReference type="Proteomes" id="UP000192276">
    <property type="component" value="Unassembled WGS sequence"/>
</dbReference>
<keyword evidence="3 7" id="KW-0812">Transmembrane</keyword>
<gene>
    <name evidence="9" type="ORF">A4R26_18095</name>
</gene>
<evidence type="ECO:0000256" key="5">
    <source>
        <dbReference type="ARBA" id="ARBA00022989"/>
    </source>
</evidence>
<proteinExistence type="inferred from homology"/>
<dbReference type="InterPro" id="IPR022764">
    <property type="entry name" value="Peptidase_S54_rhomboid_dom"/>
</dbReference>
<evidence type="ECO:0000256" key="2">
    <source>
        <dbReference type="ARBA" id="ARBA00009045"/>
    </source>
</evidence>
<dbReference type="PANTHER" id="PTHR43731:SF14">
    <property type="entry name" value="PRESENILIN-ASSOCIATED RHOMBOID-LIKE PROTEIN, MITOCHONDRIAL"/>
    <property type="match status" value="1"/>
</dbReference>
<reference evidence="10" key="1">
    <citation type="submission" date="2016-04" db="EMBL/GenBank/DDBJ databases">
        <authorList>
            <person name="Chen L."/>
            <person name="Zhuang W."/>
            <person name="Wang G."/>
        </authorList>
    </citation>
    <scope>NUCLEOTIDE SEQUENCE [LARGE SCALE GENOMIC DNA]</scope>
    <source>
        <strain evidence="10">208</strain>
    </source>
</reference>
<feature type="transmembrane region" description="Helical" evidence="7">
    <location>
        <begin position="175"/>
        <end position="194"/>
    </location>
</feature>